<keyword evidence="2" id="KW-1185">Reference proteome</keyword>
<dbReference type="EMBL" id="KL584982">
    <property type="protein sequence ID" value="KEQ84585.1"/>
    <property type="molecule type" value="Genomic_DNA"/>
</dbReference>
<gene>
    <name evidence="1" type="ORF">M438DRAFT_392710</name>
</gene>
<evidence type="ECO:0000313" key="1">
    <source>
        <dbReference type="EMBL" id="KEQ84585.1"/>
    </source>
</evidence>
<accession>A0A074XGE5</accession>
<protein>
    <recommendedName>
        <fullName evidence="3">F-box domain-containing protein</fullName>
    </recommendedName>
</protein>
<sequence>MSSPTLITLPNEMIARVVDHLGVEDCQQLRITNKLLSVFASKELARLCFKTVNVSMTRYTLDALVRVCQHPIFGQYVREVGLLTTRARPEDITQPLKDFQNSFKTGGLEGLNNAYHILQVYAKQCHEEFTLEQSGEGTQLLTTALKSLKERGQSVLLSATDCLSPMEIGAKRAYRDHAFKWLSKCNGRLRSSMRVLANAAFRSGCRINGLHIKHDCDISDCELDSPECVIDLGHVLGAFSMIKTLCIDFTDLPSEKSLKSLGAMLSISRQLEDVTVSLRCVPGSTGYRLEKASIRTVDDLLCEGLRHGLKKLRLSGFPISQYGLVCILGGSFRTLQSLELTQIALRRGTWDLVIPWLRNNFSLSEVTIEELYQVDDDDLDEEGYLFEEFYFEPICAKGREEVKSALLHLR</sequence>
<dbReference type="HOGENOM" id="CLU_042540_0_0_1"/>
<dbReference type="Gene3D" id="3.80.10.10">
    <property type="entry name" value="Ribonuclease Inhibitor"/>
    <property type="match status" value="1"/>
</dbReference>
<dbReference type="Proteomes" id="UP000030706">
    <property type="component" value="Unassembled WGS sequence"/>
</dbReference>
<organism evidence="1 2">
    <name type="scientific">Aureobasidium pullulans EXF-150</name>
    <dbReference type="NCBI Taxonomy" id="1043002"/>
    <lineage>
        <taxon>Eukaryota</taxon>
        <taxon>Fungi</taxon>
        <taxon>Dikarya</taxon>
        <taxon>Ascomycota</taxon>
        <taxon>Pezizomycotina</taxon>
        <taxon>Dothideomycetes</taxon>
        <taxon>Dothideomycetidae</taxon>
        <taxon>Dothideales</taxon>
        <taxon>Saccotheciaceae</taxon>
        <taxon>Aureobasidium</taxon>
    </lineage>
</organism>
<reference evidence="1 2" key="1">
    <citation type="journal article" date="2014" name="BMC Genomics">
        <title>Genome sequencing of four Aureobasidium pullulans varieties: biotechnological potential, stress tolerance, and description of new species.</title>
        <authorList>
            <person name="Gostin Ar C."/>
            <person name="Ohm R.A."/>
            <person name="Kogej T."/>
            <person name="Sonjak S."/>
            <person name="Turk M."/>
            <person name="Zajc J."/>
            <person name="Zalar P."/>
            <person name="Grube M."/>
            <person name="Sun H."/>
            <person name="Han J."/>
            <person name="Sharma A."/>
            <person name="Chiniquy J."/>
            <person name="Ngan C.Y."/>
            <person name="Lipzen A."/>
            <person name="Barry K."/>
            <person name="Grigoriev I.V."/>
            <person name="Gunde-Cimerman N."/>
        </authorList>
    </citation>
    <scope>NUCLEOTIDE SEQUENCE [LARGE SCALE GENOMIC DNA]</scope>
    <source>
        <strain evidence="1 2">EXF-150</strain>
    </source>
</reference>
<name>A0A074XGE5_AURPU</name>
<evidence type="ECO:0000313" key="2">
    <source>
        <dbReference type="Proteomes" id="UP000030706"/>
    </source>
</evidence>
<evidence type="ECO:0008006" key="3">
    <source>
        <dbReference type="Google" id="ProtNLM"/>
    </source>
</evidence>
<dbReference type="SUPFAM" id="SSF52047">
    <property type="entry name" value="RNI-like"/>
    <property type="match status" value="1"/>
</dbReference>
<dbReference type="InterPro" id="IPR032675">
    <property type="entry name" value="LRR_dom_sf"/>
</dbReference>
<dbReference type="GeneID" id="40751401"/>
<dbReference type="RefSeq" id="XP_029760772.1">
    <property type="nucleotide sequence ID" value="XM_029909095.1"/>
</dbReference>
<dbReference type="AlphaFoldDB" id="A0A074XGE5"/>
<proteinExistence type="predicted"/>